<feature type="repeat" description="PPR" evidence="4">
    <location>
        <begin position="280"/>
        <end position="314"/>
    </location>
</feature>
<dbReference type="EMBL" id="BPVZ01000127">
    <property type="protein sequence ID" value="GKV38242.1"/>
    <property type="molecule type" value="Genomic_DNA"/>
</dbReference>
<feature type="repeat" description="PPR" evidence="4">
    <location>
        <begin position="175"/>
        <end position="209"/>
    </location>
</feature>
<feature type="repeat" description="PPR" evidence="4">
    <location>
        <begin position="245"/>
        <end position="279"/>
    </location>
</feature>
<dbReference type="InterPro" id="IPR050667">
    <property type="entry name" value="PPR-containing_protein"/>
</dbReference>
<dbReference type="FunFam" id="1.25.40.10:FF:001070">
    <property type="entry name" value="Pentatricopeptide repeat-containing protein At1g11630, mitochondrial"/>
    <property type="match status" value="1"/>
</dbReference>
<evidence type="ECO:0000256" key="3">
    <source>
        <dbReference type="ARBA" id="ARBA00022946"/>
    </source>
</evidence>
<dbReference type="Gene3D" id="1.25.40.10">
    <property type="entry name" value="Tetratricopeptide repeat domain"/>
    <property type="match status" value="2"/>
</dbReference>
<comment type="caution">
    <text evidence="5">The sequence shown here is derived from an EMBL/GenBank/DDBJ whole genome shotgun (WGS) entry which is preliminary data.</text>
</comment>
<dbReference type="PANTHER" id="PTHR47939">
    <property type="entry name" value="MEMBRANE-ASSOCIATED SALT-INDUCIBLE PROTEIN-LIKE"/>
    <property type="match status" value="1"/>
</dbReference>
<reference evidence="5 6" key="1">
    <citation type="journal article" date="2021" name="Commun. Biol.">
        <title>The genome of Shorea leprosula (Dipterocarpaceae) highlights the ecological relevance of drought in aseasonal tropical rainforests.</title>
        <authorList>
            <person name="Ng K.K.S."/>
            <person name="Kobayashi M.J."/>
            <person name="Fawcett J.A."/>
            <person name="Hatakeyama M."/>
            <person name="Paape T."/>
            <person name="Ng C.H."/>
            <person name="Ang C.C."/>
            <person name="Tnah L.H."/>
            <person name="Lee C.T."/>
            <person name="Nishiyama T."/>
            <person name="Sese J."/>
            <person name="O'Brien M.J."/>
            <person name="Copetti D."/>
            <person name="Mohd Noor M.I."/>
            <person name="Ong R.C."/>
            <person name="Putra M."/>
            <person name="Sireger I.Z."/>
            <person name="Indrioko S."/>
            <person name="Kosugi Y."/>
            <person name="Izuno A."/>
            <person name="Isagi Y."/>
            <person name="Lee S.L."/>
            <person name="Shimizu K.K."/>
        </authorList>
    </citation>
    <scope>NUCLEOTIDE SEQUENCE [LARGE SCALE GENOMIC DNA]</scope>
    <source>
        <strain evidence="5">214</strain>
    </source>
</reference>
<evidence type="ECO:0000256" key="4">
    <source>
        <dbReference type="PROSITE-ProRule" id="PRU00708"/>
    </source>
</evidence>
<dbReference type="InterPro" id="IPR002885">
    <property type="entry name" value="PPR_rpt"/>
</dbReference>
<dbReference type="PROSITE" id="PS51375">
    <property type="entry name" value="PPR"/>
    <property type="match status" value="4"/>
</dbReference>
<evidence type="ECO:0000256" key="2">
    <source>
        <dbReference type="ARBA" id="ARBA00022737"/>
    </source>
</evidence>
<keyword evidence="3" id="KW-0809">Transit peptide</keyword>
<dbReference type="Pfam" id="PF13041">
    <property type="entry name" value="PPR_2"/>
    <property type="match status" value="2"/>
</dbReference>
<name>A0AAV5LNS5_9ROSI</name>
<accession>A0AAV5LNS5</accession>
<dbReference type="Pfam" id="PF01535">
    <property type="entry name" value="PPR"/>
    <property type="match status" value="1"/>
</dbReference>
<protein>
    <recommendedName>
        <fullName evidence="7">Pentatricopeptide repeat-containing protein</fullName>
    </recommendedName>
</protein>
<keyword evidence="6" id="KW-1185">Reference proteome</keyword>
<dbReference type="PANTHER" id="PTHR47939:SF9">
    <property type="entry name" value="(WILD MALAYSIAN BANANA) HYPOTHETICAL PROTEIN"/>
    <property type="match status" value="1"/>
</dbReference>
<gene>
    <name evidence="5" type="ORF">SLEP1_g46176</name>
</gene>
<evidence type="ECO:0000313" key="6">
    <source>
        <dbReference type="Proteomes" id="UP001054252"/>
    </source>
</evidence>
<comment type="similarity">
    <text evidence="1">Belongs to the PPR family. P subfamily.</text>
</comment>
<dbReference type="NCBIfam" id="TIGR00756">
    <property type="entry name" value="PPR"/>
    <property type="match status" value="4"/>
</dbReference>
<evidence type="ECO:0000313" key="5">
    <source>
        <dbReference type="EMBL" id="GKV38242.1"/>
    </source>
</evidence>
<keyword evidence="2" id="KW-0677">Repeat</keyword>
<feature type="repeat" description="PPR" evidence="4">
    <location>
        <begin position="315"/>
        <end position="349"/>
    </location>
</feature>
<evidence type="ECO:0008006" key="7">
    <source>
        <dbReference type="Google" id="ProtNLM"/>
    </source>
</evidence>
<sequence length="397" mass="44417">MALFARVRTAKPPFLHLRCFSILSPDSNTPLTSVQKTRAALSLLKSEENPDRILEICRAASLTPESHLDRIAFSVAINKLSLANHFQTIDQFLKELRTRRDLQNERFAAHSLILYGQAKMIDQAVFAFDELYNEGLCSSVKSLNALIIACILAGEYGKVNRIFTEFPRKYDITPNLETYNAVIKAFSESGSSSSAYSVVAEMERKGVEPNKTTFGNMLAGFYSEEKYEDVGKVLKMMEERGIPRGLSTYNIRIKGLCKLKKSFEAKALLDGMLSRGMKPNSETYGHLILGFCKEGNLEEAKNMFKSMKKAGCKPDAQCYFTLVYFLCQGGDFETALSFCKESMEKGWVPSFTTMKSLVNGLAGMSKAEEARDLVGQLKQKFSKNADSWTEIENGLPQ</sequence>
<evidence type="ECO:0000256" key="1">
    <source>
        <dbReference type="ARBA" id="ARBA00007626"/>
    </source>
</evidence>
<dbReference type="Proteomes" id="UP001054252">
    <property type="component" value="Unassembled WGS sequence"/>
</dbReference>
<dbReference type="InterPro" id="IPR011990">
    <property type="entry name" value="TPR-like_helical_dom_sf"/>
</dbReference>
<dbReference type="AlphaFoldDB" id="A0AAV5LNS5"/>
<proteinExistence type="inferred from homology"/>
<organism evidence="5 6">
    <name type="scientific">Rubroshorea leprosula</name>
    <dbReference type="NCBI Taxonomy" id="152421"/>
    <lineage>
        <taxon>Eukaryota</taxon>
        <taxon>Viridiplantae</taxon>
        <taxon>Streptophyta</taxon>
        <taxon>Embryophyta</taxon>
        <taxon>Tracheophyta</taxon>
        <taxon>Spermatophyta</taxon>
        <taxon>Magnoliopsida</taxon>
        <taxon>eudicotyledons</taxon>
        <taxon>Gunneridae</taxon>
        <taxon>Pentapetalae</taxon>
        <taxon>rosids</taxon>
        <taxon>malvids</taxon>
        <taxon>Malvales</taxon>
        <taxon>Dipterocarpaceae</taxon>
        <taxon>Rubroshorea</taxon>
    </lineage>
</organism>